<evidence type="ECO:0000259" key="2">
    <source>
        <dbReference type="PROSITE" id="PS50222"/>
    </source>
</evidence>
<reference evidence="3" key="1">
    <citation type="submission" date="2021-01" db="EMBL/GenBank/DDBJ databases">
        <authorList>
            <person name="Corre E."/>
            <person name="Pelletier E."/>
            <person name="Niang G."/>
            <person name="Scheremetjew M."/>
            <person name="Finn R."/>
            <person name="Kale V."/>
            <person name="Holt S."/>
            <person name="Cochrane G."/>
            <person name="Meng A."/>
            <person name="Brown T."/>
            <person name="Cohen L."/>
        </authorList>
    </citation>
    <scope>NUCLEOTIDE SEQUENCE</scope>
    <source>
        <strain evidence="3">DIVA3 518/3/11/1/6</strain>
    </source>
</reference>
<evidence type="ECO:0000313" key="3">
    <source>
        <dbReference type="EMBL" id="CAE2203036.1"/>
    </source>
</evidence>
<evidence type="ECO:0000256" key="1">
    <source>
        <dbReference type="ARBA" id="ARBA00022837"/>
    </source>
</evidence>
<protein>
    <recommendedName>
        <fullName evidence="2">EF-hand domain-containing protein</fullName>
    </recommendedName>
</protein>
<name>A0A7S4M6D9_9EUKA</name>
<dbReference type="PROSITE" id="PS00018">
    <property type="entry name" value="EF_HAND_1"/>
    <property type="match status" value="2"/>
</dbReference>
<dbReference type="InterPro" id="IPR018247">
    <property type="entry name" value="EF_Hand_1_Ca_BS"/>
</dbReference>
<proteinExistence type="predicted"/>
<dbReference type="SMART" id="SM00054">
    <property type="entry name" value="EFh"/>
    <property type="match status" value="2"/>
</dbReference>
<dbReference type="SUPFAM" id="SSF47473">
    <property type="entry name" value="EF-hand"/>
    <property type="match status" value="1"/>
</dbReference>
<dbReference type="CDD" id="cd00051">
    <property type="entry name" value="EFh"/>
    <property type="match status" value="1"/>
</dbReference>
<gene>
    <name evidence="3" type="ORF">VSP0166_LOCUS2050</name>
</gene>
<dbReference type="Pfam" id="PF13499">
    <property type="entry name" value="EF-hand_7"/>
    <property type="match status" value="1"/>
</dbReference>
<dbReference type="PROSITE" id="PS50222">
    <property type="entry name" value="EF_HAND_2"/>
    <property type="match status" value="2"/>
</dbReference>
<dbReference type="GO" id="GO:0005509">
    <property type="term" value="F:calcium ion binding"/>
    <property type="evidence" value="ECO:0007669"/>
    <property type="project" value="InterPro"/>
</dbReference>
<accession>A0A7S4M6D9</accession>
<dbReference type="AlphaFoldDB" id="A0A7S4M6D9"/>
<dbReference type="InterPro" id="IPR002048">
    <property type="entry name" value="EF_hand_dom"/>
</dbReference>
<sequence length="147" mass="16793">MEIGGLVTFQVFDRDKNGFITQDELKEMYISTYQALMNTLRSNLTPPEFVENAEANKFQDKLIRDLQKKFEGIMQGVAKNIMKEMDKNNDGKLTKDEFKEFILANPFVKASYQLKFTKDGGKPAYQDDEKVTVEVLLSFLSPSDTTG</sequence>
<keyword evidence="1" id="KW-0106">Calcium</keyword>
<organism evidence="3">
    <name type="scientific">Vannella robusta</name>
    <dbReference type="NCBI Taxonomy" id="1487602"/>
    <lineage>
        <taxon>Eukaryota</taxon>
        <taxon>Amoebozoa</taxon>
        <taxon>Discosea</taxon>
        <taxon>Flabellinia</taxon>
        <taxon>Vannellidae</taxon>
        <taxon>Vannella</taxon>
    </lineage>
</organism>
<dbReference type="EMBL" id="HBKP01002875">
    <property type="protein sequence ID" value="CAE2203036.1"/>
    <property type="molecule type" value="Transcribed_RNA"/>
</dbReference>
<feature type="domain" description="EF-hand" evidence="2">
    <location>
        <begin position="73"/>
        <end position="108"/>
    </location>
</feature>
<feature type="domain" description="EF-hand" evidence="2">
    <location>
        <begin position="9"/>
        <end position="35"/>
    </location>
</feature>
<dbReference type="Gene3D" id="1.10.238.10">
    <property type="entry name" value="EF-hand"/>
    <property type="match status" value="1"/>
</dbReference>
<dbReference type="InterPro" id="IPR011992">
    <property type="entry name" value="EF-hand-dom_pair"/>
</dbReference>